<dbReference type="InterPro" id="IPR033140">
    <property type="entry name" value="Lipase_GDXG_put_SER_AS"/>
</dbReference>
<reference evidence="5 6" key="1">
    <citation type="submission" date="2019-08" db="EMBL/GenBank/DDBJ databases">
        <title>Archangium and Cystobacter genomes.</title>
        <authorList>
            <person name="Chen I.-C.K."/>
            <person name="Wielgoss S."/>
        </authorList>
    </citation>
    <scope>NUCLEOTIDE SEQUENCE [LARGE SCALE GENOMIC DNA]</scope>
    <source>
        <strain evidence="5 6">Cbm 6</strain>
    </source>
</reference>
<evidence type="ECO:0000313" key="6">
    <source>
        <dbReference type="Proteomes" id="UP001611383"/>
    </source>
</evidence>
<evidence type="ECO:0000259" key="4">
    <source>
        <dbReference type="Pfam" id="PF07859"/>
    </source>
</evidence>
<dbReference type="InterPro" id="IPR050300">
    <property type="entry name" value="GDXG_lipolytic_enzyme"/>
</dbReference>
<protein>
    <submittedName>
        <fullName evidence="5">Alpha/beta hydrolase fold domain-containing protein</fullName>
    </submittedName>
</protein>
<sequence length="338" mass="35639">MNPLQLLPGLCKAVARTLVRRVRHGALRPGWTYAFETTVACMGSVPAMPDAVSTRGLRGFLEKTASKGPSSDVVTHTRVDAGGVPASWVTPVKGSGEKVILFLHGGAYVVGSAKQYQAFCGELARDSGMKVLVPDYRLAPEHPYPAALEDALAVWRWLRSTGVEPSRVVLAGDSAGGGLAVALLVALAEAGEPMPVGAVLLSPWVDLACESRSHEENAAYDYLNRPQLLTWARFYAGALALKDPRVSPLHASLRGLPPLYLQVGGVELFRDEVCQLAERARAAGVPVELDVCAELPHVPSSMRGMTPPARAAHERSIAALVRMAKGGAAASASVKAAG</sequence>
<dbReference type="InterPro" id="IPR029058">
    <property type="entry name" value="AB_hydrolase_fold"/>
</dbReference>
<keyword evidence="6" id="KW-1185">Reference proteome</keyword>
<accession>A0ABY9X8W6</accession>
<dbReference type="PROSITE" id="PS01174">
    <property type="entry name" value="LIPASE_GDXG_SER"/>
    <property type="match status" value="1"/>
</dbReference>
<evidence type="ECO:0000313" key="5">
    <source>
        <dbReference type="EMBL" id="WNG51833.1"/>
    </source>
</evidence>
<evidence type="ECO:0000256" key="3">
    <source>
        <dbReference type="PROSITE-ProRule" id="PRU10038"/>
    </source>
</evidence>
<dbReference type="Pfam" id="PF07859">
    <property type="entry name" value="Abhydrolase_3"/>
    <property type="match status" value="1"/>
</dbReference>
<dbReference type="RefSeq" id="WP_395812129.1">
    <property type="nucleotide sequence ID" value="NZ_CP043494.1"/>
</dbReference>
<keyword evidence="2 5" id="KW-0378">Hydrolase</keyword>
<evidence type="ECO:0000256" key="2">
    <source>
        <dbReference type="ARBA" id="ARBA00022801"/>
    </source>
</evidence>
<dbReference type="PANTHER" id="PTHR48081:SF30">
    <property type="entry name" value="ACETYL-HYDROLASE LIPR-RELATED"/>
    <property type="match status" value="1"/>
</dbReference>
<comment type="similarity">
    <text evidence="1">Belongs to the 'GDXG' lipolytic enzyme family.</text>
</comment>
<dbReference type="GO" id="GO:0016787">
    <property type="term" value="F:hydrolase activity"/>
    <property type="evidence" value="ECO:0007669"/>
    <property type="project" value="UniProtKB-KW"/>
</dbReference>
<evidence type="ECO:0000256" key="1">
    <source>
        <dbReference type="ARBA" id="ARBA00010515"/>
    </source>
</evidence>
<proteinExistence type="inferred from homology"/>
<dbReference type="SUPFAM" id="SSF53474">
    <property type="entry name" value="alpha/beta-Hydrolases"/>
    <property type="match status" value="1"/>
</dbReference>
<dbReference type="EMBL" id="CP043494">
    <property type="protein sequence ID" value="WNG51833.1"/>
    <property type="molecule type" value="Genomic_DNA"/>
</dbReference>
<dbReference type="Proteomes" id="UP001611383">
    <property type="component" value="Chromosome"/>
</dbReference>
<dbReference type="PANTHER" id="PTHR48081">
    <property type="entry name" value="AB HYDROLASE SUPERFAMILY PROTEIN C4A8.06C"/>
    <property type="match status" value="1"/>
</dbReference>
<name>A0ABY9X8W6_9BACT</name>
<organism evidence="5 6">
    <name type="scientific">Archangium minus</name>
    <dbReference type="NCBI Taxonomy" id="83450"/>
    <lineage>
        <taxon>Bacteria</taxon>
        <taxon>Pseudomonadati</taxon>
        <taxon>Myxococcota</taxon>
        <taxon>Myxococcia</taxon>
        <taxon>Myxococcales</taxon>
        <taxon>Cystobacterineae</taxon>
        <taxon>Archangiaceae</taxon>
        <taxon>Archangium</taxon>
    </lineage>
</organism>
<dbReference type="Gene3D" id="3.40.50.1820">
    <property type="entry name" value="alpha/beta hydrolase"/>
    <property type="match status" value="1"/>
</dbReference>
<feature type="domain" description="Alpha/beta hydrolase fold-3" evidence="4">
    <location>
        <begin position="100"/>
        <end position="298"/>
    </location>
</feature>
<dbReference type="InterPro" id="IPR013094">
    <property type="entry name" value="AB_hydrolase_3"/>
</dbReference>
<gene>
    <name evidence="5" type="ORF">F0U60_52790</name>
</gene>
<feature type="active site" evidence="3">
    <location>
        <position position="174"/>
    </location>
</feature>